<dbReference type="Proteomes" id="UP000320672">
    <property type="component" value="Chromosome"/>
</dbReference>
<evidence type="ECO:0000256" key="5">
    <source>
        <dbReference type="ARBA" id="ARBA00023136"/>
    </source>
</evidence>
<keyword evidence="2" id="KW-1003">Cell membrane</keyword>
<evidence type="ECO:0000256" key="3">
    <source>
        <dbReference type="ARBA" id="ARBA00022692"/>
    </source>
</evidence>
<evidence type="ECO:0000256" key="4">
    <source>
        <dbReference type="ARBA" id="ARBA00022989"/>
    </source>
</evidence>
<protein>
    <submittedName>
        <fullName evidence="7">Putative permease YjgP/YjgQ family protein</fullName>
    </submittedName>
</protein>
<keyword evidence="8" id="KW-1185">Reference proteome</keyword>
<feature type="transmembrane region" description="Helical" evidence="6">
    <location>
        <begin position="12"/>
        <end position="34"/>
    </location>
</feature>
<reference evidence="7 8" key="1">
    <citation type="submission" date="2019-02" db="EMBL/GenBank/DDBJ databases">
        <title>Deep-cultivation of Planctomycetes and their phenomic and genomic characterization uncovers novel biology.</title>
        <authorList>
            <person name="Wiegand S."/>
            <person name="Jogler M."/>
            <person name="Boedeker C."/>
            <person name="Pinto D."/>
            <person name="Vollmers J."/>
            <person name="Rivas-Marin E."/>
            <person name="Kohn T."/>
            <person name="Peeters S.H."/>
            <person name="Heuer A."/>
            <person name="Rast P."/>
            <person name="Oberbeckmann S."/>
            <person name="Bunk B."/>
            <person name="Jeske O."/>
            <person name="Meyerdierks A."/>
            <person name="Storesund J.E."/>
            <person name="Kallscheuer N."/>
            <person name="Luecker S."/>
            <person name="Lage O.M."/>
            <person name="Pohl T."/>
            <person name="Merkel B.J."/>
            <person name="Hornburger P."/>
            <person name="Mueller R.-W."/>
            <person name="Bruemmer F."/>
            <person name="Labrenz M."/>
            <person name="Spormann A.M."/>
            <person name="Op den Camp H."/>
            <person name="Overmann J."/>
            <person name="Amann R."/>
            <person name="Jetten M.S.M."/>
            <person name="Mascher T."/>
            <person name="Medema M.H."/>
            <person name="Devos D.P."/>
            <person name="Kaster A.-K."/>
            <person name="Ovreas L."/>
            <person name="Rohde M."/>
            <person name="Galperin M.Y."/>
            <person name="Jogler C."/>
        </authorList>
    </citation>
    <scope>NUCLEOTIDE SEQUENCE [LARGE SCALE GENOMIC DNA]</scope>
    <source>
        <strain evidence="7 8">FF011L</strain>
    </source>
</reference>
<accession>A0A517MJ71</accession>
<sequence length="397" mass="43596">MLTTIQRRIARDIIVMFCTSLFVITFLVMCIGVLGEAMNQGLGFTGLFRLIPYALPNALSLAVPGTALFSVCCVYGRMSSDNEFTAMQAVGISIMPAVWPAIILTSLLSIATVTLINVAFTWGFHGIQKVVFSSVENIAYGVLRQEHRFQRDQFSLQVLDVDGKNLIEPSITITRTGASPISINARSAVLRYDDLTESIEFSITNGRADVGEQASFTFPDTFTQRIPLNSAADYNLLTANPSHMPMRDLPSASMQQKDAIAKLEHEIAVSVGFNLLVSRPEETFGPTALARNKALNSNRDRLHRLGTEMHRRWASGFTCLAMSMLGIPLAIRMKASDSMTTFGVVFLPTILIYYPIFALTLDLAKDGHLASEGVWIANLLFISASIVLIRKLAYKAA</sequence>
<gene>
    <name evidence="7" type="ORF">FF011L_36190</name>
</gene>
<evidence type="ECO:0000313" key="8">
    <source>
        <dbReference type="Proteomes" id="UP000320672"/>
    </source>
</evidence>
<dbReference type="Pfam" id="PF03739">
    <property type="entry name" value="LptF_LptG"/>
    <property type="match status" value="1"/>
</dbReference>
<dbReference type="InterPro" id="IPR005495">
    <property type="entry name" value="LptG/LptF_permease"/>
</dbReference>
<keyword evidence="3 6" id="KW-0812">Transmembrane</keyword>
<dbReference type="PANTHER" id="PTHR33529">
    <property type="entry name" value="SLR0882 PROTEIN-RELATED"/>
    <property type="match status" value="1"/>
</dbReference>
<keyword evidence="4 6" id="KW-1133">Transmembrane helix</keyword>
<dbReference type="OrthoDB" id="238655at2"/>
<feature type="transmembrane region" description="Helical" evidence="6">
    <location>
        <begin position="313"/>
        <end position="331"/>
    </location>
</feature>
<dbReference type="PANTHER" id="PTHR33529:SF6">
    <property type="entry name" value="YJGP_YJGQ FAMILY PERMEASE"/>
    <property type="match status" value="1"/>
</dbReference>
<comment type="subcellular location">
    <subcellularLocation>
        <location evidence="1">Cell membrane</location>
        <topology evidence="1">Multi-pass membrane protein</topology>
    </subcellularLocation>
</comment>
<dbReference type="RefSeq" id="WP_145352791.1">
    <property type="nucleotide sequence ID" value="NZ_CP036262.1"/>
</dbReference>
<dbReference type="GO" id="GO:0043190">
    <property type="term" value="C:ATP-binding cassette (ABC) transporter complex"/>
    <property type="evidence" value="ECO:0007669"/>
    <property type="project" value="TreeGrafter"/>
</dbReference>
<dbReference type="AlphaFoldDB" id="A0A517MJ71"/>
<dbReference type="GO" id="GO:0015920">
    <property type="term" value="P:lipopolysaccharide transport"/>
    <property type="evidence" value="ECO:0007669"/>
    <property type="project" value="TreeGrafter"/>
</dbReference>
<proteinExistence type="predicted"/>
<evidence type="ECO:0000256" key="6">
    <source>
        <dbReference type="SAM" id="Phobius"/>
    </source>
</evidence>
<organism evidence="7 8">
    <name type="scientific">Roseimaritima multifibrata</name>
    <dbReference type="NCBI Taxonomy" id="1930274"/>
    <lineage>
        <taxon>Bacteria</taxon>
        <taxon>Pseudomonadati</taxon>
        <taxon>Planctomycetota</taxon>
        <taxon>Planctomycetia</taxon>
        <taxon>Pirellulales</taxon>
        <taxon>Pirellulaceae</taxon>
        <taxon>Roseimaritima</taxon>
    </lineage>
</organism>
<dbReference type="KEGG" id="rml:FF011L_36190"/>
<dbReference type="EMBL" id="CP036262">
    <property type="protein sequence ID" value="QDS94837.1"/>
    <property type="molecule type" value="Genomic_DNA"/>
</dbReference>
<feature type="transmembrane region" description="Helical" evidence="6">
    <location>
        <begin position="343"/>
        <end position="361"/>
    </location>
</feature>
<evidence type="ECO:0000313" key="7">
    <source>
        <dbReference type="EMBL" id="QDS94837.1"/>
    </source>
</evidence>
<name>A0A517MJ71_9BACT</name>
<evidence type="ECO:0000256" key="2">
    <source>
        <dbReference type="ARBA" id="ARBA00022475"/>
    </source>
</evidence>
<keyword evidence="5 6" id="KW-0472">Membrane</keyword>
<feature type="transmembrane region" description="Helical" evidence="6">
    <location>
        <begin position="54"/>
        <end position="76"/>
    </location>
</feature>
<feature type="transmembrane region" description="Helical" evidence="6">
    <location>
        <begin position="97"/>
        <end position="124"/>
    </location>
</feature>
<evidence type="ECO:0000256" key="1">
    <source>
        <dbReference type="ARBA" id="ARBA00004651"/>
    </source>
</evidence>
<feature type="transmembrane region" description="Helical" evidence="6">
    <location>
        <begin position="373"/>
        <end position="393"/>
    </location>
</feature>